<name>A0A369YEA8_9PAST</name>
<evidence type="ECO:0000313" key="3">
    <source>
        <dbReference type="Proteomes" id="UP000253872"/>
    </source>
</evidence>
<dbReference type="RefSeq" id="WP_007526781.1">
    <property type="nucleotide sequence ID" value="NZ_QEPN01000011.1"/>
</dbReference>
<feature type="transmembrane region" description="Helical" evidence="1">
    <location>
        <begin position="53"/>
        <end position="74"/>
    </location>
</feature>
<keyword evidence="1" id="KW-0812">Transmembrane</keyword>
<reference evidence="2 3" key="1">
    <citation type="submission" date="2018-05" db="EMBL/GenBank/DDBJ databases">
        <title>Draft Genome Sequences for a Diverse set of 7 Haemophilus Species.</title>
        <authorList>
            <person name="Nichols M."/>
            <person name="Topaz N."/>
            <person name="Wang X."/>
            <person name="Wang X."/>
            <person name="Boxrud D."/>
        </authorList>
    </citation>
    <scope>NUCLEOTIDE SEQUENCE [LARGE SCALE GENOMIC DNA]</scope>
    <source>
        <strain evidence="2 3">C2002001239</strain>
    </source>
</reference>
<feature type="transmembrane region" description="Helical" evidence="1">
    <location>
        <begin position="140"/>
        <end position="160"/>
    </location>
</feature>
<proteinExistence type="predicted"/>
<dbReference type="Pfam" id="PF13803">
    <property type="entry name" value="DUF4184"/>
    <property type="match status" value="1"/>
</dbReference>
<organism evidence="2 3">
    <name type="scientific">Haemophilus sputorum</name>
    <dbReference type="NCBI Taxonomy" id="1078480"/>
    <lineage>
        <taxon>Bacteria</taxon>
        <taxon>Pseudomonadati</taxon>
        <taxon>Pseudomonadota</taxon>
        <taxon>Gammaproteobacteria</taxon>
        <taxon>Pasteurellales</taxon>
        <taxon>Pasteurellaceae</taxon>
        <taxon>Haemophilus</taxon>
    </lineage>
</organism>
<feature type="transmembrane region" description="Helical" evidence="1">
    <location>
        <begin position="94"/>
        <end position="115"/>
    </location>
</feature>
<dbReference type="EMBL" id="QEPN01000011">
    <property type="protein sequence ID" value="RDE69852.1"/>
    <property type="molecule type" value="Genomic_DNA"/>
</dbReference>
<dbReference type="Proteomes" id="UP000253872">
    <property type="component" value="Unassembled WGS sequence"/>
</dbReference>
<dbReference type="AlphaFoldDB" id="A0A369YEA8"/>
<gene>
    <name evidence="2" type="ORF">DPV93_10310</name>
</gene>
<dbReference type="InterPro" id="IPR025238">
    <property type="entry name" value="DUF4184"/>
</dbReference>
<evidence type="ECO:0000313" key="2">
    <source>
        <dbReference type="EMBL" id="RDE69852.1"/>
    </source>
</evidence>
<dbReference type="STRING" id="1035839.GCA_000238795_01826"/>
<comment type="caution">
    <text evidence="2">The sequence shown here is derived from an EMBL/GenBank/DDBJ whole genome shotgun (WGS) entry which is preliminary data.</text>
</comment>
<evidence type="ECO:0000256" key="1">
    <source>
        <dbReference type="SAM" id="Phobius"/>
    </source>
</evidence>
<protein>
    <submittedName>
        <fullName evidence="2">DUF4184 family protein</fullName>
    </submittedName>
</protein>
<keyword evidence="1" id="KW-1133">Transmembrane helix</keyword>
<sequence length="238" mass="27707">MPFTLAHPAIILPLSHRYFHFPALVLGSMSPDFIYYLSGKPADGGHTIFHSEWLNLPLCLCFYAIYVAVLKVPLWANLPQRWSHRLPDSPRRPLWLWLLIFLFSAWVGMLSHIFLDNFTHGSGTFVRALPFLQQEFYIPMYKWCQYGGTVLGLVCIAWYLRTTAKRYPHTSTQTTRQKSQFWLLTFVLSSVTFVGWNMMDFIPLKQHGIWIVRAVDCFVMALFIVSIPHKFRMTSGQI</sequence>
<keyword evidence="1" id="KW-0472">Membrane</keyword>
<feature type="transmembrane region" description="Helical" evidence="1">
    <location>
        <begin position="210"/>
        <end position="228"/>
    </location>
</feature>
<feature type="transmembrane region" description="Helical" evidence="1">
    <location>
        <begin position="181"/>
        <end position="198"/>
    </location>
</feature>
<accession>A0A369YEA8</accession>